<reference evidence="4 5" key="1">
    <citation type="journal article" date="2011" name="J. Bacteriol.">
        <title>Whole-genome sequences of thirteen isolates of Borrelia burgdorferi.</title>
        <authorList>
            <person name="Schutzer S.E."/>
            <person name="Fraser-Liggett C.M."/>
            <person name="Casjens S.R."/>
            <person name="Qiu W.G."/>
            <person name="Dunn J.J."/>
            <person name="Mongodin E.F."/>
            <person name="Luft B.J."/>
        </authorList>
    </citation>
    <scope>NUCLEOTIDE SEQUENCE [LARGE SCALE GENOMIC DNA]</scope>
    <source>
        <strain evidence="4 5">ZS7</strain>
        <plasmid evidence="4 5">ZS7_lp28-2</plasmid>
    </source>
</reference>
<evidence type="ECO:0000256" key="1">
    <source>
        <dbReference type="SAM" id="Coils"/>
    </source>
</evidence>
<protein>
    <submittedName>
        <fullName evidence="4">Putative plasmid partition protein</fullName>
    </submittedName>
</protein>
<dbReference type="Proteomes" id="UP000006901">
    <property type="component" value="Plasmid ZS7_lp28-2"/>
</dbReference>
<organism evidence="4 5">
    <name type="scientific">Borreliella burgdorferi (strain ZS7)</name>
    <name type="common">Borrelia burgdorferi</name>
    <dbReference type="NCBI Taxonomy" id="445985"/>
    <lineage>
        <taxon>Bacteria</taxon>
        <taxon>Pseudomonadati</taxon>
        <taxon>Spirochaetota</taxon>
        <taxon>Spirochaetia</taxon>
        <taxon>Spirochaetales</taxon>
        <taxon>Borreliaceae</taxon>
        <taxon>Borreliella</taxon>
    </lineage>
</organism>
<dbReference type="InterPro" id="IPR058551">
    <property type="entry name" value="Plasmid_parti_C"/>
</dbReference>
<dbReference type="EMBL" id="CP001209">
    <property type="protein sequence ID" value="ACK75348.1"/>
    <property type="molecule type" value="Genomic_DNA"/>
</dbReference>
<evidence type="ECO:0000259" key="3">
    <source>
        <dbReference type="Pfam" id="PF25882"/>
    </source>
</evidence>
<evidence type="ECO:0000259" key="2">
    <source>
        <dbReference type="Pfam" id="PF01672"/>
    </source>
</evidence>
<name>A0A0H3C411_BORBZ</name>
<accession>A0A0H3C411</accession>
<dbReference type="Pfam" id="PF25882">
    <property type="entry name" value="Plasmid_parti_C"/>
    <property type="match status" value="1"/>
</dbReference>
<sequence length="183" mass="22282">MVKNRKVIINDRIVRNATYINTEERDKKEYELLKNELKNRIEDDIRNKINTMKILLEIRNRKLYILDGYKKFEDFIFDFKIARTQAYKYIKIAKLIFEGKLEEIDIIENGIDKTLFNLMKDKKINSKANLITPLRVRLETQEACDFYKMNPKFANYILEDFYQKNKEQLIKKLEEYKNKQKYS</sequence>
<feature type="domain" description="Plasmid partition protein putative N-terminal" evidence="2">
    <location>
        <begin position="16"/>
        <end position="124"/>
    </location>
</feature>
<dbReference type="NCBIfam" id="NF033725">
    <property type="entry name" value="borfam_49"/>
    <property type="match status" value="1"/>
</dbReference>
<gene>
    <name evidence="4" type="ordered locus">BbuZS7_G09</name>
</gene>
<feature type="domain" description="Plasmid partition protein putative C-terminal" evidence="3">
    <location>
        <begin position="127"/>
        <end position="178"/>
    </location>
</feature>
<dbReference type="AlphaFoldDB" id="A0A0H3C411"/>
<dbReference type="RefSeq" id="WP_010890286.1">
    <property type="nucleotide sequence ID" value="NC_011779.1"/>
</dbReference>
<keyword evidence="4" id="KW-0614">Plasmid</keyword>
<evidence type="ECO:0000313" key="5">
    <source>
        <dbReference type="Proteomes" id="UP000006901"/>
    </source>
</evidence>
<dbReference type="InterPro" id="IPR058550">
    <property type="entry name" value="Plasmid_parti_N"/>
</dbReference>
<geneLocation type="plasmid" evidence="4 5">
    <name>ZS7_lp28-2</name>
</geneLocation>
<dbReference type="Pfam" id="PF01672">
    <property type="entry name" value="Plasmid_parti_N"/>
    <property type="match status" value="1"/>
</dbReference>
<dbReference type="InterPro" id="IPR002596">
    <property type="entry name" value="Plasmid_parti"/>
</dbReference>
<dbReference type="KEGG" id="bbz:BbuZS7_G09"/>
<feature type="coiled-coil region" evidence="1">
    <location>
        <begin position="20"/>
        <end position="47"/>
    </location>
</feature>
<keyword evidence="1" id="KW-0175">Coiled coil</keyword>
<evidence type="ECO:0000313" key="4">
    <source>
        <dbReference type="EMBL" id="ACK75348.1"/>
    </source>
</evidence>
<proteinExistence type="predicted"/>
<dbReference type="HOGENOM" id="CLU_111029_0_0_12"/>